<evidence type="ECO:0000256" key="1">
    <source>
        <dbReference type="ARBA" id="ARBA00022741"/>
    </source>
</evidence>
<organism evidence="3 4">
    <name type="scientific">Anaeromyxobacter paludicola</name>
    <dbReference type="NCBI Taxonomy" id="2918171"/>
    <lineage>
        <taxon>Bacteria</taxon>
        <taxon>Pseudomonadati</taxon>
        <taxon>Myxococcota</taxon>
        <taxon>Myxococcia</taxon>
        <taxon>Myxococcales</taxon>
        <taxon>Cystobacterineae</taxon>
        <taxon>Anaeromyxobacteraceae</taxon>
        <taxon>Anaeromyxobacter</taxon>
    </lineage>
</organism>
<proteinExistence type="predicted"/>
<dbReference type="PANTHER" id="PTHR42749">
    <property type="entry name" value="CELL SHAPE-DETERMINING PROTEIN MREB"/>
    <property type="match status" value="1"/>
</dbReference>
<evidence type="ECO:0000313" key="3">
    <source>
        <dbReference type="EMBL" id="BDG10674.1"/>
    </source>
</evidence>
<dbReference type="Pfam" id="PF00012">
    <property type="entry name" value="HSP70"/>
    <property type="match status" value="1"/>
</dbReference>
<dbReference type="EMBL" id="AP025592">
    <property type="protein sequence ID" value="BDG10674.1"/>
    <property type="molecule type" value="Genomic_DNA"/>
</dbReference>
<evidence type="ECO:0000313" key="4">
    <source>
        <dbReference type="Proteomes" id="UP001162734"/>
    </source>
</evidence>
<keyword evidence="4" id="KW-1185">Reference proteome</keyword>
<dbReference type="InterPro" id="IPR043129">
    <property type="entry name" value="ATPase_NBD"/>
</dbReference>
<evidence type="ECO:0000256" key="2">
    <source>
        <dbReference type="ARBA" id="ARBA00022840"/>
    </source>
</evidence>
<dbReference type="InterPro" id="IPR013126">
    <property type="entry name" value="Hsp_70_fam"/>
</dbReference>
<reference evidence="4" key="1">
    <citation type="journal article" date="2022" name="Int. J. Syst. Evol. Microbiol.">
        <title>Anaeromyxobacter oryzae sp. nov., Anaeromyxobacter diazotrophicus sp. nov. and Anaeromyxobacter paludicola sp. nov., isolated from paddy soils.</title>
        <authorList>
            <person name="Itoh H."/>
            <person name="Xu Z."/>
            <person name="Mise K."/>
            <person name="Masuda Y."/>
            <person name="Ushijima N."/>
            <person name="Hayakawa C."/>
            <person name="Shiratori Y."/>
            <person name="Senoo K."/>
        </authorList>
    </citation>
    <scope>NUCLEOTIDE SEQUENCE [LARGE SCALE GENOMIC DNA]</scope>
    <source>
        <strain evidence="4">Red630</strain>
    </source>
</reference>
<dbReference type="Gene3D" id="3.30.420.40">
    <property type="match status" value="2"/>
</dbReference>
<dbReference type="Proteomes" id="UP001162734">
    <property type="component" value="Chromosome"/>
</dbReference>
<name>A0ABN6NBP5_9BACT</name>
<accession>A0ABN6NBP5</accession>
<gene>
    <name evidence="3" type="ORF">AMPC_37870</name>
</gene>
<dbReference type="InterPro" id="IPR021030">
    <property type="entry name" value="DUF3731"/>
</dbReference>
<sequence>MTSPSPARYLVGIDLGTVNSALAYVDLASEGDLAGAIQVFPVPQLVAAGETAELRLLPSSAYLPAEGELPAGATRLPWGDEAVVVGAFARSQGARVPGRLVSSAKSWLSHARVDRTAPILPWGAPEGVPRLSPVAASARYLGHLRAAWDARFPGAPLAAQEVSLTVPASFDEVARELTLRAAREAGLPRVRLLEEPQAAFHDFTARSRASLEQALAGSRVILVCDVGGGTTDFTLIHAAVRDGVPALTRLAVGDHLLLGGDNVDLALARAAEQRLGARLDAVQWGLLVQACREAKEKLLAPGAPERTRVSVVSRGARLLGSALSAELSREEVRALLLDGFFPRVGRDERPRSQPRGAALQELGLPYQADPAVTRHAAAFLAEHAAEVEEALGAPQHGLARPDALLLNGGVFTPPEVGARLAEVISSWFPGAPPVALLPVAGLDVAVARGAAYGALVRRGHGLRIGGGTPRAYFVEVEGQAGRPEALCVVPRHLEEGREVEVPRTFALKLDRPVRFELRATTRARFEQPGDLAPVDEQMAPLPPIETVLRSASGKGGEVPVRLHAGLTEIGTLELWCVATDRDARWKLEFSLRGQGAAEAPSEVAEMPRRFGEAKALVELFYGKKPADVEKREVKGLFRALEKVLGPREGWTTPVIRELWAALHAGRARRRRTADHERLWLQLAGWCLRPGFGAPLDAWRVAETFQVFPEGLQFQAEPNQWQAWWVLWRRVAGGLDAAQQERIFELIGAFLPPLDPKKPKPKKAGVKPEAVDELIRLAGALERLQPARKVQAGEALFQRARAEGAAPHLLWALGRLGARVPFYGSPHACVSPETAEDWITRLLALKAAPADLAFPLLQLARRSGDRAREVSDDVRARVLSALAEVVPAESLRPVREVVALAGADEQRIFGESLPKGLRLVAEPEVA</sequence>
<dbReference type="Pfam" id="PF12531">
    <property type="entry name" value="DUF3731"/>
    <property type="match status" value="1"/>
</dbReference>
<dbReference type="Gene3D" id="3.90.640.10">
    <property type="entry name" value="Actin, Chain A, domain 4"/>
    <property type="match status" value="1"/>
</dbReference>
<protein>
    <submittedName>
        <fullName evidence="3">Heat-shock protein</fullName>
    </submittedName>
</protein>
<dbReference type="CDD" id="cd10170">
    <property type="entry name" value="ASKHA_NBD_HSP70"/>
    <property type="match status" value="1"/>
</dbReference>
<dbReference type="SUPFAM" id="SSF53067">
    <property type="entry name" value="Actin-like ATPase domain"/>
    <property type="match status" value="2"/>
</dbReference>
<keyword evidence="2" id="KW-0067">ATP-binding</keyword>
<dbReference type="PANTHER" id="PTHR42749:SF1">
    <property type="entry name" value="CELL SHAPE-DETERMINING PROTEIN MREB"/>
    <property type="match status" value="1"/>
</dbReference>
<keyword evidence="1" id="KW-0547">Nucleotide-binding</keyword>
<dbReference type="RefSeq" id="WP_248343174.1">
    <property type="nucleotide sequence ID" value="NZ_AP025592.1"/>
</dbReference>